<evidence type="ECO:0000313" key="2">
    <source>
        <dbReference type="Proteomes" id="UP000271974"/>
    </source>
</evidence>
<name>A0A3S1HNG0_ELYCH</name>
<comment type="caution">
    <text evidence="1">The sequence shown here is derived from an EMBL/GenBank/DDBJ whole genome shotgun (WGS) entry which is preliminary data.</text>
</comment>
<proteinExistence type="predicted"/>
<dbReference type="AlphaFoldDB" id="A0A3S1HNG0"/>
<feature type="non-terminal residue" evidence="1">
    <location>
        <position position="524"/>
    </location>
</feature>
<sequence length="524" mass="60082">MLHECPNIRHVINMALLASEDSYEVYLKLALCGGGMLSLLCPREVITFFACLYKRSKVCGRGLTERAILRGLYGQALAWGAGVHWQESTEHLTEAITALSRPGLQPSYYLLLFLAERAKIHARQSKYDLALRGFERARGLFGRIQTHALGEKFAVTEAKLRETELTTCVYETVPMIFKGNNAAAKQRLLMLVELLEQEFPNSVELPTAYNQLGLSEQRGRSSAESTERAMECYLICLRLRTYFLKINPIPLYAPYNNVSMLCYRSNDLGQFYALLEKALQISREFDWLHYYTGLTLVHLAEGSIGRGHFLSALLYLKEADRVLTITARDHHLRHRTLLELAHVMIALSPNSTHHRALQPEHQTHACEGRFHRDGELVPSTVGMCKPISQDDLNKSAKYYLERITEVARNMNGTLSDDGHHFILSAYEHALSLNWGNAEEVDKFTTLIFDHVETNNFVELFEEKMPEKHHNLYRHKNVYWYLKECRSTGQELDLETFLAKQVPACTICAYGHKYFTTDVWLREIT</sequence>
<dbReference type="OrthoDB" id="6105129at2759"/>
<dbReference type="Gene3D" id="1.25.40.10">
    <property type="entry name" value="Tetratricopeptide repeat domain"/>
    <property type="match status" value="1"/>
</dbReference>
<gene>
    <name evidence="1" type="ORF">EGW08_009274</name>
</gene>
<dbReference type="EMBL" id="RQTK01000264">
    <property type="protein sequence ID" value="RUS82937.1"/>
    <property type="molecule type" value="Genomic_DNA"/>
</dbReference>
<organism evidence="1 2">
    <name type="scientific">Elysia chlorotica</name>
    <name type="common">Eastern emerald elysia</name>
    <name type="synonym">Sea slug</name>
    <dbReference type="NCBI Taxonomy" id="188477"/>
    <lineage>
        <taxon>Eukaryota</taxon>
        <taxon>Metazoa</taxon>
        <taxon>Spiralia</taxon>
        <taxon>Lophotrochozoa</taxon>
        <taxon>Mollusca</taxon>
        <taxon>Gastropoda</taxon>
        <taxon>Heterobranchia</taxon>
        <taxon>Euthyneura</taxon>
        <taxon>Panpulmonata</taxon>
        <taxon>Sacoglossa</taxon>
        <taxon>Placobranchoidea</taxon>
        <taxon>Plakobranchidae</taxon>
        <taxon>Elysia</taxon>
    </lineage>
</organism>
<keyword evidence="2" id="KW-1185">Reference proteome</keyword>
<reference evidence="1 2" key="1">
    <citation type="submission" date="2019-01" db="EMBL/GenBank/DDBJ databases">
        <title>A draft genome assembly of the solar-powered sea slug Elysia chlorotica.</title>
        <authorList>
            <person name="Cai H."/>
            <person name="Li Q."/>
            <person name="Fang X."/>
            <person name="Li J."/>
            <person name="Curtis N.E."/>
            <person name="Altenburger A."/>
            <person name="Shibata T."/>
            <person name="Feng M."/>
            <person name="Maeda T."/>
            <person name="Schwartz J.A."/>
            <person name="Shigenobu S."/>
            <person name="Lundholm N."/>
            <person name="Nishiyama T."/>
            <person name="Yang H."/>
            <person name="Hasebe M."/>
            <person name="Li S."/>
            <person name="Pierce S.K."/>
            <person name="Wang J."/>
        </authorList>
    </citation>
    <scope>NUCLEOTIDE SEQUENCE [LARGE SCALE GENOMIC DNA]</scope>
    <source>
        <strain evidence="1">EC2010</strain>
        <tissue evidence="1">Whole organism of an adult</tissue>
    </source>
</reference>
<dbReference type="SUPFAM" id="SSF48452">
    <property type="entry name" value="TPR-like"/>
    <property type="match status" value="1"/>
</dbReference>
<dbReference type="Proteomes" id="UP000271974">
    <property type="component" value="Unassembled WGS sequence"/>
</dbReference>
<dbReference type="InterPro" id="IPR011990">
    <property type="entry name" value="TPR-like_helical_dom_sf"/>
</dbReference>
<evidence type="ECO:0000313" key="1">
    <source>
        <dbReference type="EMBL" id="RUS82937.1"/>
    </source>
</evidence>
<accession>A0A3S1HNG0</accession>
<dbReference type="STRING" id="188477.A0A3S1HNG0"/>
<protein>
    <submittedName>
        <fullName evidence="1">Uncharacterized protein</fullName>
    </submittedName>
</protein>